<feature type="region of interest" description="Disordered" evidence="1">
    <location>
        <begin position="280"/>
        <end position="314"/>
    </location>
</feature>
<evidence type="ECO:0000259" key="2">
    <source>
        <dbReference type="PROSITE" id="PS51704"/>
    </source>
</evidence>
<feature type="compositionally biased region" description="Acidic residues" evidence="1">
    <location>
        <begin position="305"/>
        <end position="314"/>
    </location>
</feature>
<feature type="domain" description="GP-PDE" evidence="2">
    <location>
        <begin position="22"/>
        <end position="280"/>
    </location>
</feature>
<dbReference type="Gene3D" id="3.20.20.190">
    <property type="entry name" value="Phosphatidylinositol (PI) phosphodiesterase"/>
    <property type="match status" value="1"/>
</dbReference>
<dbReference type="InterPro" id="IPR017946">
    <property type="entry name" value="PLC-like_Pdiesterase_TIM-brl"/>
</dbReference>
<dbReference type="OrthoDB" id="5241788at2"/>
<evidence type="ECO:0000313" key="4">
    <source>
        <dbReference type="Proteomes" id="UP000321234"/>
    </source>
</evidence>
<dbReference type="EMBL" id="VKAC01000004">
    <property type="protein sequence ID" value="TXR56877.1"/>
    <property type="molecule type" value="Genomic_DNA"/>
</dbReference>
<comment type="caution">
    <text evidence="3">The sequence shown here is derived from an EMBL/GenBank/DDBJ whole genome shotgun (WGS) entry which is preliminary data.</text>
</comment>
<feature type="region of interest" description="Disordered" evidence="1">
    <location>
        <begin position="1"/>
        <end position="34"/>
    </location>
</feature>
<dbReference type="Proteomes" id="UP000321234">
    <property type="component" value="Unassembled WGS sequence"/>
</dbReference>
<feature type="compositionally biased region" description="Basic and acidic residues" evidence="1">
    <location>
        <begin position="291"/>
        <end position="304"/>
    </location>
</feature>
<dbReference type="GO" id="GO:0006629">
    <property type="term" value="P:lipid metabolic process"/>
    <property type="evidence" value="ECO:0007669"/>
    <property type="project" value="InterPro"/>
</dbReference>
<keyword evidence="4" id="KW-1185">Reference proteome</keyword>
<evidence type="ECO:0000313" key="3">
    <source>
        <dbReference type="EMBL" id="TXR56877.1"/>
    </source>
</evidence>
<dbReference type="PANTHER" id="PTHR43805">
    <property type="entry name" value="GLYCEROPHOSPHORYL DIESTER PHOSPHODIESTERASE"/>
    <property type="match status" value="1"/>
</dbReference>
<proteinExistence type="predicted"/>
<dbReference type="PANTHER" id="PTHR43805:SF1">
    <property type="entry name" value="GP-PDE DOMAIN-CONTAINING PROTEIN"/>
    <property type="match status" value="1"/>
</dbReference>
<organism evidence="3 4">
    <name type="scientific">Quadrisphaera setariae</name>
    <dbReference type="NCBI Taxonomy" id="2593304"/>
    <lineage>
        <taxon>Bacteria</taxon>
        <taxon>Bacillati</taxon>
        <taxon>Actinomycetota</taxon>
        <taxon>Actinomycetes</taxon>
        <taxon>Kineosporiales</taxon>
        <taxon>Kineosporiaceae</taxon>
        <taxon>Quadrisphaera</taxon>
    </lineage>
</organism>
<gene>
    <name evidence="3" type="ORF">FMM08_07815</name>
</gene>
<protein>
    <submittedName>
        <fullName evidence="3">Glycerophosphodiester phosphodiesterase</fullName>
    </submittedName>
</protein>
<dbReference type="InterPro" id="IPR030395">
    <property type="entry name" value="GP_PDE_dom"/>
</dbReference>
<dbReference type="PROSITE" id="PS51704">
    <property type="entry name" value="GP_PDE"/>
    <property type="match status" value="1"/>
</dbReference>
<reference evidence="3 4" key="1">
    <citation type="submission" date="2019-07" db="EMBL/GenBank/DDBJ databases">
        <title>Quadrisphaera sp. strain DD2A genome sequencing and assembly.</title>
        <authorList>
            <person name="Kim I."/>
        </authorList>
    </citation>
    <scope>NUCLEOTIDE SEQUENCE [LARGE SCALE GENOMIC DNA]</scope>
    <source>
        <strain evidence="3 4">DD2A</strain>
    </source>
</reference>
<dbReference type="Pfam" id="PF03009">
    <property type="entry name" value="GDPD"/>
    <property type="match status" value="1"/>
</dbReference>
<evidence type="ECO:0000256" key="1">
    <source>
        <dbReference type="SAM" id="MobiDB-lite"/>
    </source>
</evidence>
<dbReference type="GO" id="GO:0008081">
    <property type="term" value="F:phosphoric diester hydrolase activity"/>
    <property type="evidence" value="ECO:0007669"/>
    <property type="project" value="InterPro"/>
</dbReference>
<dbReference type="AlphaFoldDB" id="A0A5C8ZGA4"/>
<name>A0A5C8ZGA4_9ACTN</name>
<dbReference type="SUPFAM" id="SSF51695">
    <property type="entry name" value="PLC-like phosphodiesterases"/>
    <property type="match status" value="1"/>
</dbReference>
<feature type="compositionally biased region" description="Gly residues" evidence="1">
    <location>
        <begin position="1"/>
        <end position="11"/>
    </location>
</feature>
<sequence>MDAGGDAGGPGARQPFLGLRGPLGLAHRGGSEHPENSLAAFDAAVAMGFRVLETDVHATSDGVLVALHDPTLDRTTDGSGPVSERTWEQVSELRLRDASGAVTDHAPVRLVDLLGSWAHTRPGVRLNVDVKEPAAIAALVDLLADRPLDARRVCVASFSDGRRRAVVAGLADRGVRVTSSAGTAGVVRFLAGARLGLRGRALRALVGADALQVPPSRALPASLGGGRVHLVTPSLVDAAHSAGLVVHVWTVDDPDEMRHLFDIGVDGVVTDDAAAAREVLRERGAWPPRESTLHGEDDDRHDAHGEDDDEGVRP</sequence>
<accession>A0A5C8ZGA4</accession>